<evidence type="ECO:0000256" key="1">
    <source>
        <dbReference type="SAM" id="MobiDB-lite"/>
    </source>
</evidence>
<dbReference type="EMBL" id="VOIH02000002">
    <property type="protein sequence ID" value="KAF3453475.1"/>
    <property type="molecule type" value="Genomic_DNA"/>
</dbReference>
<feature type="domain" description="Ataxin 2 SM" evidence="3">
    <location>
        <begin position="21"/>
        <end position="98"/>
    </location>
</feature>
<sequence length="565" mass="59487">MGCRNRELHDDLSASSSLSGALLFTTMCIIGLPVDVHVKDGSVYSGIFHTACVENDYGIVLKKARMTKKGRRNANITNVGLIDTLVILSGDLVQVVAKRVLLPADGIAGNVTGNDPEATVGTVSSDESPENYPKKSIKSAVGTRRVNGIRNSMQNGNGFAHVFMPTNPNKDHEGRKVSLNNAGNSLEVEHGEKNRINLAEVKQASGAADNGRQCQYGGSQGEQNGFREKLVLHKEESADKCQGSSSSLDTCLTQIKSVGENHTKIESKLLPSGVTCDVAPVSVRMNNEHSSADTSFLAVSSGVLISSNPAVDVTSESCNSLVVTSTEMVPSHSSEPSRTAKEFKLNPGAKIFSPSFTNTISATSAVPTVASMGYIPSNSPAVPVAAGQPEVGMSPFASHSPLPVKVVPYGNFTAGNGCTGSQFSQPVVGHVGSRTQPLRYAGQYPLQTGPAYVQPSSQAVMVGRLGQLLYMHPVSQEVVQGVTAISPLSARPIMTPQQVPFPKHQGIGAGQALQRCVPPPFVAASGQQQQPFGMPCHIPVLQPPFPNNRPIQAPGSNGLFGSKFS</sequence>
<evidence type="ECO:0000313" key="4">
    <source>
        <dbReference type="EMBL" id="KAF3453475.1"/>
    </source>
</evidence>
<evidence type="ECO:0000256" key="2">
    <source>
        <dbReference type="SAM" id="Phobius"/>
    </source>
</evidence>
<keyword evidence="2" id="KW-0472">Membrane</keyword>
<accession>A0A8K0HJC7</accession>
<dbReference type="OrthoDB" id="2275718at2759"/>
<feature type="transmembrane region" description="Helical" evidence="2">
    <location>
        <begin position="12"/>
        <end position="34"/>
    </location>
</feature>
<evidence type="ECO:0000259" key="3">
    <source>
        <dbReference type="Pfam" id="PF14438"/>
    </source>
</evidence>
<keyword evidence="5" id="KW-1185">Reference proteome</keyword>
<dbReference type="Proteomes" id="UP000796880">
    <property type="component" value="Unassembled WGS sequence"/>
</dbReference>
<dbReference type="GO" id="GO:0034063">
    <property type="term" value="P:stress granule assembly"/>
    <property type="evidence" value="ECO:0007669"/>
    <property type="project" value="TreeGrafter"/>
</dbReference>
<dbReference type="InterPro" id="IPR025852">
    <property type="entry name" value="SM_dom_ATX"/>
</dbReference>
<reference evidence="4" key="1">
    <citation type="submission" date="2020-03" db="EMBL/GenBank/DDBJ databases">
        <title>A high-quality chromosome-level genome assembly of a woody plant with both climbing and erect habits, Rhamnella rubrinervis.</title>
        <authorList>
            <person name="Lu Z."/>
            <person name="Yang Y."/>
            <person name="Zhu X."/>
            <person name="Sun Y."/>
        </authorList>
    </citation>
    <scope>NUCLEOTIDE SEQUENCE</scope>
    <source>
        <strain evidence="4">BYM</strain>
        <tissue evidence="4">Leaf</tissue>
    </source>
</reference>
<dbReference type="GO" id="GO:0010494">
    <property type="term" value="C:cytoplasmic stress granule"/>
    <property type="evidence" value="ECO:0007669"/>
    <property type="project" value="TreeGrafter"/>
</dbReference>
<organism evidence="4 5">
    <name type="scientific">Rhamnella rubrinervis</name>
    <dbReference type="NCBI Taxonomy" id="2594499"/>
    <lineage>
        <taxon>Eukaryota</taxon>
        <taxon>Viridiplantae</taxon>
        <taxon>Streptophyta</taxon>
        <taxon>Embryophyta</taxon>
        <taxon>Tracheophyta</taxon>
        <taxon>Spermatophyta</taxon>
        <taxon>Magnoliopsida</taxon>
        <taxon>eudicotyledons</taxon>
        <taxon>Gunneridae</taxon>
        <taxon>Pentapetalae</taxon>
        <taxon>rosids</taxon>
        <taxon>fabids</taxon>
        <taxon>Rosales</taxon>
        <taxon>Rhamnaceae</taxon>
        <taxon>rhamnoid group</taxon>
        <taxon>Rhamneae</taxon>
        <taxon>Rhamnella</taxon>
    </lineage>
</organism>
<evidence type="ECO:0000313" key="5">
    <source>
        <dbReference type="Proteomes" id="UP000796880"/>
    </source>
</evidence>
<dbReference type="AlphaFoldDB" id="A0A8K0HJC7"/>
<protein>
    <recommendedName>
        <fullName evidence="3">Ataxin 2 SM domain-containing protein</fullName>
    </recommendedName>
</protein>
<dbReference type="PANTHER" id="PTHR12854">
    <property type="entry name" value="ATAXIN 2-RELATED"/>
    <property type="match status" value="1"/>
</dbReference>
<keyword evidence="2" id="KW-0812">Transmembrane</keyword>
<dbReference type="GO" id="GO:0003729">
    <property type="term" value="F:mRNA binding"/>
    <property type="evidence" value="ECO:0007669"/>
    <property type="project" value="TreeGrafter"/>
</dbReference>
<comment type="caution">
    <text evidence="4">The sequence shown here is derived from an EMBL/GenBank/DDBJ whole genome shotgun (WGS) entry which is preliminary data.</text>
</comment>
<dbReference type="PANTHER" id="PTHR12854:SF12">
    <property type="entry name" value="POLYADENYLATE-BINDING PROTEIN INTERACTING PROTEIN"/>
    <property type="match status" value="1"/>
</dbReference>
<name>A0A8K0HJC7_9ROSA</name>
<dbReference type="InterPro" id="IPR045117">
    <property type="entry name" value="ATXN2-like"/>
</dbReference>
<gene>
    <name evidence="4" type="ORF">FNV43_RR03915</name>
</gene>
<feature type="region of interest" description="Disordered" evidence="1">
    <location>
        <begin position="119"/>
        <end position="139"/>
    </location>
</feature>
<proteinExistence type="predicted"/>
<keyword evidence="2" id="KW-1133">Transmembrane helix</keyword>
<dbReference type="Pfam" id="PF14438">
    <property type="entry name" value="SM-ATX"/>
    <property type="match status" value="1"/>
</dbReference>